<evidence type="ECO:0000313" key="3">
    <source>
        <dbReference type="Proteomes" id="UP000014216"/>
    </source>
</evidence>
<evidence type="ECO:0000313" key="2">
    <source>
        <dbReference type="EMBL" id="EMS78361.1"/>
    </source>
</evidence>
<sequence length="165" mass="18542">MKPPIISIAGKSNAGKTTFVVKLITELTQRGYRIGSVKHTHHDIDLDQKGKDSWRHKQAGAKTTLLVTDQHIAMVKDDPRPDIEKMQSYLSDMDLILAEGFKRQPLPKIEIFRMDGPHDHPLFLDHPDLIALVTDTTLAPSVPVFGLNDIGSMATFVQKRYLNHP</sequence>
<dbReference type="NCBIfam" id="TIGR00176">
    <property type="entry name" value="mobB"/>
    <property type="match status" value="1"/>
</dbReference>
<dbReference type="Pfam" id="PF03205">
    <property type="entry name" value="MobB"/>
    <property type="match status" value="1"/>
</dbReference>
<dbReference type="GO" id="GO:0005525">
    <property type="term" value="F:GTP binding"/>
    <property type="evidence" value="ECO:0007669"/>
    <property type="project" value="InterPro"/>
</dbReference>
<name>S0G3H8_9BACT</name>
<protein>
    <submittedName>
        <fullName evidence="2">Molybdopterin-guanine dinucleotide biosynthesis protein B MobB</fullName>
    </submittedName>
</protein>
<dbReference type="CDD" id="cd03116">
    <property type="entry name" value="MobB"/>
    <property type="match status" value="1"/>
</dbReference>
<dbReference type="Gene3D" id="3.40.50.300">
    <property type="entry name" value="P-loop containing nucleotide triphosphate hydrolases"/>
    <property type="match status" value="1"/>
</dbReference>
<dbReference type="InterPro" id="IPR004435">
    <property type="entry name" value="MobB_dom"/>
</dbReference>
<comment type="caution">
    <text evidence="2">The sequence shown here is derived from an EMBL/GenBank/DDBJ whole genome shotgun (WGS) entry which is preliminary data.</text>
</comment>
<dbReference type="Proteomes" id="UP000014216">
    <property type="component" value="Unassembled WGS sequence"/>
</dbReference>
<dbReference type="AlphaFoldDB" id="S0G3H8"/>
<dbReference type="GO" id="GO:0006777">
    <property type="term" value="P:Mo-molybdopterin cofactor biosynthetic process"/>
    <property type="evidence" value="ECO:0007669"/>
    <property type="project" value="InterPro"/>
</dbReference>
<accession>S0G3H8</accession>
<proteinExistence type="predicted"/>
<keyword evidence="3" id="KW-1185">Reference proteome</keyword>
<gene>
    <name evidence="2" type="primary">mobB</name>
    <name evidence="2" type="ORF">Dpo_8c00280</name>
</gene>
<reference evidence="2 3" key="1">
    <citation type="journal article" date="2013" name="Genome Announc.">
        <title>Draft Genome Sequence of Desulfotignum phosphitoxidans DSM 13687 Strain FiPS-3.</title>
        <authorList>
            <person name="Poehlein A."/>
            <person name="Daniel R."/>
            <person name="Simeonova D.D."/>
        </authorList>
    </citation>
    <scope>NUCLEOTIDE SEQUENCE [LARGE SCALE GENOMIC DNA]</scope>
    <source>
        <strain evidence="2 3">DSM 13687</strain>
    </source>
</reference>
<dbReference type="SUPFAM" id="SSF52540">
    <property type="entry name" value="P-loop containing nucleoside triphosphate hydrolases"/>
    <property type="match status" value="1"/>
</dbReference>
<dbReference type="RefSeq" id="WP_006967355.1">
    <property type="nucleotide sequence ID" value="NZ_APJX01000008.1"/>
</dbReference>
<dbReference type="OrthoDB" id="9786803at2"/>
<feature type="domain" description="Molybdopterin-guanine dinucleotide biosynthesis protein B (MobB)" evidence="1">
    <location>
        <begin position="5"/>
        <end position="135"/>
    </location>
</feature>
<dbReference type="InterPro" id="IPR052539">
    <property type="entry name" value="MGD_biosynthesis_adapter"/>
</dbReference>
<dbReference type="EMBL" id="APJX01000008">
    <property type="protein sequence ID" value="EMS78361.1"/>
    <property type="molecule type" value="Genomic_DNA"/>
</dbReference>
<dbReference type="PANTHER" id="PTHR40072">
    <property type="entry name" value="MOLYBDOPTERIN-GUANINE DINUCLEOTIDE BIOSYNTHESIS ADAPTER PROTEIN-RELATED"/>
    <property type="match status" value="1"/>
</dbReference>
<dbReference type="InterPro" id="IPR027417">
    <property type="entry name" value="P-loop_NTPase"/>
</dbReference>
<organism evidence="2 3">
    <name type="scientific">Desulfotignum phosphitoxidans DSM 13687</name>
    <dbReference type="NCBI Taxonomy" id="1286635"/>
    <lineage>
        <taxon>Bacteria</taxon>
        <taxon>Pseudomonadati</taxon>
        <taxon>Thermodesulfobacteriota</taxon>
        <taxon>Desulfobacteria</taxon>
        <taxon>Desulfobacterales</taxon>
        <taxon>Desulfobacteraceae</taxon>
        <taxon>Desulfotignum</taxon>
    </lineage>
</organism>
<evidence type="ECO:0000259" key="1">
    <source>
        <dbReference type="Pfam" id="PF03205"/>
    </source>
</evidence>
<dbReference type="PANTHER" id="PTHR40072:SF1">
    <property type="entry name" value="MOLYBDOPTERIN-GUANINE DINUCLEOTIDE BIOSYNTHESIS ADAPTER PROTEIN"/>
    <property type="match status" value="1"/>
</dbReference>